<proteinExistence type="predicted"/>
<dbReference type="AlphaFoldDB" id="A0A6C0ED00"/>
<name>A0A6C0ED00_9ZZZZ</name>
<dbReference type="EMBL" id="MN739795">
    <property type="protein sequence ID" value="QHT26511.1"/>
    <property type="molecule type" value="Genomic_DNA"/>
</dbReference>
<sequence length="106" mass="12410">MDDNIVIATLWDTTCVYHESELLLKKAAVEIDKHGNSYDIYFVYILNLGNMSEKDFKEMEIYCDEMTEQKHKEKYNGEKLHLFELFCNSIETGCVLIGYICLPQNN</sequence>
<organism evidence="1">
    <name type="scientific">viral metagenome</name>
    <dbReference type="NCBI Taxonomy" id="1070528"/>
    <lineage>
        <taxon>unclassified sequences</taxon>
        <taxon>metagenomes</taxon>
        <taxon>organismal metagenomes</taxon>
    </lineage>
</organism>
<protein>
    <submittedName>
        <fullName evidence="1">Uncharacterized protein</fullName>
    </submittedName>
</protein>
<accession>A0A6C0ED00</accession>
<reference evidence="1" key="1">
    <citation type="journal article" date="2020" name="Nature">
        <title>Giant virus diversity and host interactions through global metagenomics.</title>
        <authorList>
            <person name="Schulz F."/>
            <person name="Roux S."/>
            <person name="Paez-Espino D."/>
            <person name="Jungbluth S."/>
            <person name="Walsh D.A."/>
            <person name="Denef V.J."/>
            <person name="McMahon K.D."/>
            <person name="Konstantinidis K.T."/>
            <person name="Eloe-Fadrosh E.A."/>
            <person name="Kyrpides N.C."/>
            <person name="Woyke T."/>
        </authorList>
    </citation>
    <scope>NUCLEOTIDE SEQUENCE</scope>
    <source>
        <strain evidence="1">GVMAG-M-3300023179-27</strain>
    </source>
</reference>
<evidence type="ECO:0000313" key="1">
    <source>
        <dbReference type="EMBL" id="QHT26511.1"/>
    </source>
</evidence>